<accession>A0A330GKH3</accession>
<dbReference type="GO" id="GO:0043190">
    <property type="term" value="C:ATP-binding cassette (ABC) transporter complex"/>
    <property type="evidence" value="ECO:0007669"/>
    <property type="project" value="InterPro"/>
</dbReference>
<dbReference type="Pfam" id="PF04069">
    <property type="entry name" value="OpuAC"/>
    <property type="match status" value="1"/>
</dbReference>
<name>A0A330GKH3_9HYPH</name>
<dbReference type="CDD" id="cd13638">
    <property type="entry name" value="PBP2_EcProx_like"/>
    <property type="match status" value="1"/>
</dbReference>
<feature type="domain" description="ABC-type glycine betaine transport system substrate-binding" evidence="2">
    <location>
        <begin position="34"/>
        <end position="317"/>
    </location>
</feature>
<dbReference type="Gene3D" id="3.40.190.10">
    <property type="entry name" value="Periplasmic binding protein-like II"/>
    <property type="match status" value="1"/>
</dbReference>
<evidence type="ECO:0000259" key="2">
    <source>
        <dbReference type="Pfam" id="PF04069"/>
    </source>
</evidence>
<keyword evidence="4" id="KW-1185">Reference proteome</keyword>
<dbReference type="InterPro" id="IPR007210">
    <property type="entry name" value="ABC_Gly_betaine_transp_sub-bd"/>
</dbReference>
<keyword evidence="1" id="KW-0732">Signal</keyword>
<comment type="caution">
    <text evidence="3">The sequence shown here is derived from an EMBL/GenBank/DDBJ whole genome shotgun (WGS) entry which is preliminary data.</text>
</comment>
<feature type="signal peptide" evidence="1">
    <location>
        <begin position="1"/>
        <end position="25"/>
    </location>
</feature>
<dbReference type="AlphaFoldDB" id="A0A330GKH3"/>
<reference evidence="3 4" key="1">
    <citation type="submission" date="2018-07" db="EMBL/GenBank/DDBJ databases">
        <title>Diversity of Mesorhizobium strains in Brazil.</title>
        <authorList>
            <person name="Helene L.C.F."/>
            <person name="Dall'Agnol R."/>
            <person name="Delamuta J.R.M."/>
            <person name="Hungria M."/>
        </authorList>
    </citation>
    <scope>NUCLEOTIDE SEQUENCE [LARGE SCALE GENOMIC DNA]</scope>
    <source>
        <strain evidence="3 4">CNPSo 3140</strain>
    </source>
</reference>
<dbReference type="NCBIfam" id="NF008334">
    <property type="entry name" value="PRK11119.1"/>
    <property type="match status" value="1"/>
</dbReference>
<evidence type="ECO:0000256" key="1">
    <source>
        <dbReference type="SAM" id="SignalP"/>
    </source>
</evidence>
<dbReference type="OrthoDB" id="9786266at2"/>
<protein>
    <submittedName>
        <fullName evidence="3">Proline/glycine betaine ABC transporter substrate-binding protein ProX</fullName>
    </submittedName>
</protein>
<dbReference type="GO" id="GO:0022857">
    <property type="term" value="F:transmembrane transporter activity"/>
    <property type="evidence" value="ECO:0007669"/>
    <property type="project" value="InterPro"/>
</dbReference>
<feature type="chain" id="PRO_5016408823" evidence="1">
    <location>
        <begin position="26"/>
        <end position="335"/>
    </location>
</feature>
<gene>
    <name evidence="3" type="ORF">DPM35_26960</name>
</gene>
<dbReference type="EMBL" id="QMBQ01000009">
    <property type="protein sequence ID" value="RAZ73017.1"/>
    <property type="molecule type" value="Genomic_DNA"/>
</dbReference>
<evidence type="ECO:0000313" key="4">
    <source>
        <dbReference type="Proteomes" id="UP000251956"/>
    </source>
</evidence>
<dbReference type="SUPFAM" id="SSF53850">
    <property type="entry name" value="Periplasmic binding protein-like II"/>
    <property type="match status" value="1"/>
</dbReference>
<sequence>MSYKSINVTTIMLTVVCVTLGAANAGELPGKGVTIQPSDQNYTVEWFQEELVDMGLRELGYDVKEPVSMQLQAAFLAVANGDATIYSAYADPLHKAFYEKAGGKTKLQPVGTLVDGSVQGYLIDKKTAGAYKIKTINQFKDPNIAKMFDVDGDGKADLYGCDPGWGCERIIDHHLDAYGLRDTVTQLQGSYETIIADAIERIKAGKPTLYYTWTPMWLSGILRPGHEVQWLTVTSTALPEEQAGAVTEAAGIGNTGFPVITQHVIANTTFLNQNPAARKWFELLNVSVEDINAENQLVHDGQSTRTDVQKHAEDWRAKHKKQWDAWIAEAKAAAK</sequence>
<evidence type="ECO:0000313" key="3">
    <source>
        <dbReference type="EMBL" id="RAZ73017.1"/>
    </source>
</evidence>
<dbReference type="Gene3D" id="3.40.190.100">
    <property type="entry name" value="Glycine betaine-binding periplasmic protein, domain 2"/>
    <property type="match status" value="1"/>
</dbReference>
<organism evidence="3 4">
    <name type="scientific">Mesorhizobium atlanticum</name>
    <dbReference type="NCBI Taxonomy" id="2233532"/>
    <lineage>
        <taxon>Bacteria</taxon>
        <taxon>Pseudomonadati</taxon>
        <taxon>Pseudomonadota</taxon>
        <taxon>Alphaproteobacteria</taxon>
        <taxon>Hyphomicrobiales</taxon>
        <taxon>Phyllobacteriaceae</taxon>
        <taxon>Mesorhizobium</taxon>
    </lineage>
</organism>
<proteinExistence type="predicted"/>
<dbReference type="RefSeq" id="WP_112130274.1">
    <property type="nucleotide sequence ID" value="NZ_QMBQ01000009.1"/>
</dbReference>
<dbReference type="Proteomes" id="UP000251956">
    <property type="component" value="Unassembled WGS sequence"/>
</dbReference>